<keyword evidence="3" id="KW-1185">Reference proteome</keyword>
<dbReference type="EMBL" id="JACAZE010000029">
    <property type="protein sequence ID" value="KAF7289470.1"/>
    <property type="molecule type" value="Genomic_DNA"/>
</dbReference>
<dbReference type="OrthoDB" id="3215388at2759"/>
<protein>
    <submittedName>
        <fullName evidence="2">Uncharacterized protein</fullName>
    </submittedName>
</protein>
<feature type="compositionally biased region" description="Polar residues" evidence="1">
    <location>
        <begin position="83"/>
        <end position="98"/>
    </location>
</feature>
<sequence>MCRHTFRSFSVYPSEKPSDKVFPVPRLRTGIRIRNSSLRRQSGLVTPASVRFPAADLSCYRPENLYAPQKRILTIKPAHRTSSDQLSKHSSTNHSLPNMSAPTSTTSLVSSSPTMNSAAQEKDFQAAFASLQSVYGFNGTAPAPTPIYYIHRKTEAKTAFHDASSASENAPIASSETTTGKNYEAAFANLQSTYGFGGAAPMPVPPSKRVKLARNDAANKLGPKLFSLARLLAFLSCRNLK</sequence>
<feature type="region of interest" description="Disordered" evidence="1">
    <location>
        <begin position="77"/>
        <end position="113"/>
    </location>
</feature>
<dbReference type="AlphaFoldDB" id="A0A8H6RZJ0"/>
<evidence type="ECO:0000313" key="2">
    <source>
        <dbReference type="EMBL" id="KAF7289470.1"/>
    </source>
</evidence>
<evidence type="ECO:0000313" key="3">
    <source>
        <dbReference type="Proteomes" id="UP000613580"/>
    </source>
</evidence>
<reference evidence="2" key="1">
    <citation type="submission" date="2020-05" db="EMBL/GenBank/DDBJ databases">
        <title>Mycena genomes resolve the evolution of fungal bioluminescence.</title>
        <authorList>
            <person name="Tsai I.J."/>
        </authorList>
    </citation>
    <scope>NUCLEOTIDE SEQUENCE</scope>
    <source>
        <strain evidence="2">110903Hualien_Pintung</strain>
    </source>
</reference>
<dbReference type="Proteomes" id="UP000613580">
    <property type="component" value="Unassembled WGS sequence"/>
</dbReference>
<accession>A0A8H6RZJ0</accession>
<name>A0A8H6RZJ0_MYCCL</name>
<evidence type="ECO:0000256" key="1">
    <source>
        <dbReference type="SAM" id="MobiDB-lite"/>
    </source>
</evidence>
<gene>
    <name evidence="2" type="ORF">HMN09_01341000</name>
</gene>
<comment type="caution">
    <text evidence="2">The sequence shown here is derived from an EMBL/GenBank/DDBJ whole genome shotgun (WGS) entry which is preliminary data.</text>
</comment>
<organism evidence="2 3">
    <name type="scientific">Mycena chlorophos</name>
    <name type="common">Agaric fungus</name>
    <name type="synonym">Agaricus chlorophos</name>
    <dbReference type="NCBI Taxonomy" id="658473"/>
    <lineage>
        <taxon>Eukaryota</taxon>
        <taxon>Fungi</taxon>
        <taxon>Dikarya</taxon>
        <taxon>Basidiomycota</taxon>
        <taxon>Agaricomycotina</taxon>
        <taxon>Agaricomycetes</taxon>
        <taxon>Agaricomycetidae</taxon>
        <taxon>Agaricales</taxon>
        <taxon>Marasmiineae</taxon>
        <taxon>Mycenaceae</taxon>
        <taxon>Mycena</taxon>
    </lineage>
</organism>
<proteinExistence type="predicted"/>
<feature type="compositionally biased region" description="Low complexity" evidence="1">
    <location>
        <begin position="100"/>
        <end position="113"/>
    </location>
</feature>